<keyword evidence="6" id="KW-1185">Reference proteome</keyword>
<dbReference type="EC" id="1.1.1.35" evidence="5"/>
<dbReference type="Gene3D" id="1.10.1040.10">
    <property type="entry name" value="N-(1-d-carboxylethyl)-l-norvaline Dehydrogenase, domain 2"/>
    <property type="match status" value="1"/>
</dbReference>
<dbReference type="PANTHER" id="PTHR48075:SF1">
    <property type="entry name" value="LAMBDA-CRYSTALLIN HOMOLOG"/>
    <property type="match status" value="1"/>
</dbReference>
<accession>A0A7X6DJY1</accession>
<reference evidence="5 6" key="1">
    <citation type="journal article" date="2020" name="Nature">
        <title>Bacterial chemolithoautotrophy via manganese oxidation.</title>
        <authorList>
            <person name="Yu H."/>
            <person name="Leadbetter J.R."/>
        </authorList>
    </citation>
    <scope>NUCLEOTIDE SEQUENCE [LARGE SCALE GENOMIC DNA]</scope>
    <source>
        <strain evidence="5 6">RBP-1</strain>
    </source>
</reference>
<dbReference type="Gene3D" id="3.40.50.720">
    <property type="entry name" value="NAD(P)-binding Rossmann-like Domain"/>
    <property type="match status" value="1"/>
</dbReference>
<dbReference type="Proteomes" id="UP000521868">
    <property type="component" value="Unassembled WGS sequence"/>
</dbReference>
<dbReference type="InterPro" id="IPR008927">
    <property type="entry name" value="6-PGluconate_DH-like_C_sf"/>
</dbReference>
<keyword evidence="2 5" id="KW-0560">Oxidoreductase</keyword>
<protein>
    <submittedName>
        <fullName evidence="5">3-hydroxyacyl-CoA dehydrogenase</fullName>
        <ecNumber evidence="5">1.1.1.35</ecNumber>
    </submittedName>
</protein>
<evidence type="ECO:0000259" key="4">
    <source>
        <dbReference type="Pfam" id="PF02737"/>
    </source>
</evidence>
<dbReference type="EMBL" id="VTOX01000011">
    <property type="protein sequence ID" value="NKE68540.1"/>
    <property type="molecule type" value="Genomic_DNA"/>
</dbReference>
<dbReference type="InterPro" id="IPR006180">
    <property type="entry name" value="3-OHacyl-CoA_DH_CS"/>
</dbReference>
<gene>
    <name evidence="5" type="ORF">RAMLITH_22225</name>
</gene>
<dbReference type="InterPro" id="IPR013328">
    <property type="entry name" value="6PGD_dom2"/>
</dbReference>
<feature type="domain" description="3-hydroxyacyl-CoA dehydrogenase NAD binding" evidence="4">
    <location>
        <begin position="2"/>
        <end position="179"/>
    </location>
</feature>
<comment type="similarity">
    <text evidence="1">Belongs to the 3-hydroxyacyl-CoA dehydrogenase family.</text>
</comment>
<evidence type="ECO:0000259" key="3">
    <source>
        <dbReference type="Pfam" id="PF00725"/>
    </source>
</evidence>
<dbReference type="GO" id="GO:0050104">
    <property type="term" value="F:L-gulonate 3-dehydrogenase activity"/>
    <property type="evidence" value="ECO:0007669"/>
    <property type="project" value="TreeGrafter"/>
</dbReference>
<dbReference type="InterPro" id="IPR036291">
    <property type="entry name" value="NAD(P)-bd_dom_sf"/>
</dbReference>
<sequence>MKIAVIGAGLIGQAWALVFARAGCEVRLWDGDAAALARSRVLVGELAAELAGSGLVRNAGELVARVATCARLEDALGGVDYVQENLPEVLALKREIFARMDAIAPAAAVLASSTSSIPASAFTEELAGRARCLVAHPVNPPYLIPVVEVCGAPWTGSDTIDRCQALMLAIGQKPVHVRKELEGFILNRLQGALLREAFRLVEQGYVDADGLDTTVRDGLGLRWSFIGPFETIDLNAPGGLADYCGRYGGLYQSIAKEQTSTEPWSPELVARLHAERRALLPAEALGERRTWRDRRLMALALHKQAAGKETT</sequence>
<dbReference type="SUPFAM" id="SSF51735">
    <property type="entry name" value="NAD(P)-binding Rossmann-fold domains"/>
    <property type="match status" value="1"/>
</dbReference>
<dbReference type="GO" id="GO:0070403">
    <property type="term" value="F:NAD+ binding"/>
    <property type="evidence" value="ECO:0007669"/>
    <property type="project" value="InterPro"/>
</dbReference>
<dbReference type="NCBIfam" id="NF004783">
    <property type="entry name" value="PRK06129.1"/>
    <property type="match status" value="1"/>
</dbReference>
<feature type="domain" description="3-hydroxyacyl-CoA dehydrogenase C-terminal" evidence="3">
    <location>
        <begin position="183"/>
        <end position="249"/>
    </location>
</feature>
<dbReference type="Pfam" id="PF02737">
    <property type="entry name" value="3HCDH_N"/>
    <property type="match status" value="1"/>
</dbReference>
<evidence type="ECO:0000256" key="2">
    <source>
        <dbReference type="ARBA" id="ARBA00023002"/>
    </source>
</evidence>
<evidence type="ECO:0000313" key="5">
    <source>
        <dbReference type="EMBL" id="NKE68540.1"/>
    </source>
</evidence>
<dbReference type="AlphaFoldDB" id="A0A7X6DJY1"/>
<comment type="caution">
    <text evidence="5">The sequence shown here is derived from an EMBL/GenBank/DDBJ whole genome shotgun (WGS) entry which is preliminary data.</text>
</comment>
<dbReference type="InterPro" id="IPR006176">
    <property type="entry name" value="3-OHacyl-CoA_DH_NAD-bd"/>
</dbReference>
<dbReference type="SUPFAM" id="SSF48179">
    <property type="entry name" value="6-phosphogluconate dehydrogenase C-terminal domain-like"/>
    <property type="match status" value="1"/>
</dbReference>
<name>A0A7X6DJY1_9BURK</name>
<proteinExistence type="inferred from homology"/>
<dbReference type="Pfam" id="PF00725">
    <property type="entry name" value="3HCDH"/>
    <property type="match status" value="1"/>
</dbReference>
<dbReference type="PROSITE" id="PS00067">
    <property type="entry name" value="3HCDH"/>
    <property type="match status" value="1"/>
</dbReference>
<dbReference type="PANTHER" id="PTHR48075">
    <property type="entry name" value="3-HYDROXYACYL-COA DEHYDROGENASE FAMILY PROTEIN"/>
    <property type="match status" value="1"/>
</dbReference>
<dbReference type="GO" id="GO:0006631">
    <property type="term" value="P:fatty acid metabolic process"/>
    <property type="evidence" value="ECO:0007669"/>
    <property type="project" value="InterPro"/>
</dbReference>
<organism evidence="5 6">
    <name type="scientific">Ramlibacter lithotrophicus</name>
    <dbReference type="NCBI Taxonomy" id="2606681"/>
    <lineage>
        <taxon>Bacteria</taxon>
        <taxon>Pseudomonadati</taxon>
        <taxon>Pseudomonadota</taxon>
        <taxon>Betaproteobacteria</taxon>
        <taxon>Burkholderiales</taxon>
        <taxon>Comamonadaceae</taxon>
        <taxon>Ramlibacter</taxon>
    </lineage>
</organism>
<dbReference type="InterPro" id="IPR006108">
    <property type="entry name" value="3HC_DH_C"/>
</dbReference>
<evidence type="ECO:0000313" key="6">
    <source>
        <dbReference type="Proteomes" id="UP000521868"/>
    </source>
</evidence>
<dbReference type="GO" id="GO:0003857">
    <property type="term" value="F:(3S)-3-hydroxyacyl-CoA dehydrogenase (NAD+) activity"/>
    <property type="evidence" value="ECO:0007669"/>
    <property type="project" value="UniProtKB-EC"/>
</dbReference>
<evidence type="ECO:0000256" key="1">
    <source>
        <dbReference type="ARBA" id="ARBA00009463"/>
    </source>
</evidence>